<evidence type="ECO:0000256" key="1">
    <source>
        <dbReference type="SAM" id="Phobius"/>
    </source>
</evidence>
<comment type="caution">
    <text evidence="3">The sequence shown here is derived from an EMBL/GenBank/DDBJ whole genome shotgun (WGS) entry which is preliminary data.</text>
</comment>
<dbReference type="EMBL" id="DTBP01000010">
    <property type="protein sequence ID" value="HGQ73638.1"/>
    <property type="molecule type" value="Genomic_DNA"/>
</dbReference>
<protein>
    <recommendedName>
        <fullName evidence="4">Flagellin</fullName>
    </recommendedName>
</protein>
<reference evidence="3" key="1">
    <citation type="journal article" date="2020" name="mSystems">
        <title>Genome- and Community-Level Interaction Insights into Carbon Utilization and Element Cycling Functions of Hydrothermarchaeota in Hydrothermal Sediment.</title>
        <authorList>
            <person name="Zhou Z."/>
            <person name="Liu Y."/>
            <person name="Xu W."/>
            <person name="Pan J."/>
            <person name="Luo Z.H."/>
            <person name="Li M."/>
        </authorList>
    </citation>
    <scope>NUCLEOTIDE SEQUENCE [LARGE SCALE GENOMIC DNA]</scope>
    <source>
        <strain evidence="2">SpSt-638</strain>
        <strain evidence="3">SpSt-648</strain>
    </source>
</reference>
<dbReference type="AlphaFoldDB" id="A0A7C4JKZ3"/>
<accession>A0A7C4JKZ3</accession>
<evidence type="ECO:0000313" key="3">
    <source>
        <dbReference type="EMBL" id="HGQ73638.1"/>
    </source>
</evidence>
<organism evidence="3">
    <name type="scientific">Staphylothermus marinus</name>
    <dbReference type="NCBI Taxonomy" id="2280"/>
    <lineage>
        <taxon>Archaea</taxon>
        <taxon>Thermoproteota</taxon>
        <taxon>Thermoprotei</taxon>
        <taxon>Desulfurococcales</taxon>
        <taxon>Desulfurococcaceae</taxon>
        <taxon>Staphylothermus</taxon>
    </lineage>
</organism>
<keyword evidence="1" id="KW-0812">Transmembrane</keyword>
<keyword evidence="1" id="KW-0472">Membrane</keyword>
<dbReference type="EMBL" id="DTBE01000009">
    <property type="protein sequence ID" value="HGQ59166.1"/>
    <property type="molecule type" value="Genomic_DNA"/>
</dbReference>
<name>A0A7C4JKZ3_STAMA</name>
<evidence type="ECO:0000313" key="2">
    <source>
        <dbReference type="EMBL" id="HGQ59166.1"/>
    </source>
</evidence>
<sequence>MKGVSEAVVIVIIAAVLITVSLTVFYFSLSSLEYSTITSEYGYIRTVFTNLANRIPDVLNGAGFGSGLPKRMVGVGYLSEHSELPIDYYDIEITVYGDNGVLLTYTDNPIRLYAKTNTPIITRYRLIHGTNERVVRDTQLLVRVSEYYYRGSTYLVLDSARVYIGLYEYNYIENNVVKKVLSIQALYVKLNVHIVSSNPTSLSANRGVDIINERFVDIADLRLRFSNATYNEEIGLAQLVNTDVWNQYEHIILTLIVREINVVLS</sequence>
<proteinExistence type="predicted"/>
<gene>
    <name evidence="2" type="ORF">ENU09_00350</name>
    <name evidence="3" type="ORF">ENU20_00965</name>
</gene>
<keyword evidence="1" id="KW-1133">Transmembrane helix</keyword>
<evidence type="ECO:0008006" key="4">
    <source>
        <dbReference type="Google" id="ProtNLM"/>
    </source>
</evidence>
<feature type="transmembrane region" description="Helical" evidence="1">
    <location>
        <begin position="7"/>
        <end position="29"/>
    </location>
</feature>